<comment type="caution">
    <text evidence="4">The sequence shown here is derived from an EMBL/GenBank/DDBJ whole genome shotgun (WGS) entry which is preliminary data.</text>
</comment>
<gene>
    <name evidence="4" type="ORF">CWE11_04935</name>
</gene>
<dbReference type="GO" id="GO:0000160">
    <property type="term" value="P:phosphorelay signal transduction system"/>
    <property type="evidence" value="ECO:0007669"/>
    <property type="project" value="InterPro"/>
</dbReference>
<dbReference type="Proteomes" id="UP000288405">
    <property type="component" value="Unassembled WGS sequence"/>
</dbReference>
<evidence type="ECO:0000256" key="2">
    <source>
        <dbReference type="PROSITE-ProRule" id="PRU00169"/>
    </source>
</evidence>
<dbReference type="PANTHER" id="PTHR44591">
    <property type="entry name" value="STRESS RESPONSE REGULATOR PROTEIN 1"/>
    <property type="match status" value="1"/>
</dbReference>
<evidence type="ECO:0000259" key="3">
    <source>
        <dbReference type="PROSITE" id="PS50110"/>
    </source>
</evidence>
<keyword evidence="1 2" id="KW-0597">Phosphoprotein</keyword>
<organism evidence="4 5">
    <name type="scientific">Aliidiomarina sanyensis</name>
    <dbReference type="NCBI Taxonomy" id="1249555"/>
    <lineage>
        <taxon>Bacteria</taxon>
        <taxon>Pseudomonadati</taxon>
        <taxon>Pseudomonadota</taxon>
        <taxon>Gammaproteobacteria</taxon>
        <taxon>Alteromonadales</taxon>
        <taxon>Idiomarinaceae</taxon>
        <taxon>Aliidiomarina</taxon>
    </lineage>
</organism>
<accession>A0A432WNM9</accession>
<dbReference type="InterPro" id="IPR050595">
    <property type="entry name" value="Bact_response_regulator"/>
</dbReference>
<protein>
    <submittedName>
        <fullName evidence="4">Two-component system response regulator</fullName>
    </submittedName>
</protein>
<dbReference type="PANTHER" id="PTHR44591:SF3">
    <property type="entry name" value="RESPONSE REGULATORY DOMAIN-CONTAINING PROTEIN"/>
    <property type="match status" value="1"/>
</dbReference>
<evidence type="ECO:0000313" key="4">
    <source>
        <dbReference type="EMBL" id="RUO35361.1"/>
    </source>
</evidence>
<dbReference type="InterPro" id="IPR001789">
    <property type="entry name" value="Sig_transdc_resp-reg_receiver"/>
</dbReference>
<proteinExistence type="predicted"/>
<evidence type="ECO:0000313" key="5">
    <source>
        <dbReference type="Proteomes" id="UP000288405"/>
    </source>
</evidence>
<keyword evidence="5" id="KW-1185">Reference proteome</keyword>
<reference evidence="4 5" key="1">
    <citation type="journal article" date="2011" name="Front. Microbiol.">
        <title>Genomic signatures of strain selection and enhancement in Bacillus atrophaeus var. globigii, a historical biowarfare simulant.</title>
        <authorList>
            <person name="Gibbons H.S."/>
            <person name="Broomall S.M."/>
            <person name="McNew L.A."/>
            <person name="Daligault H."/>
            <person name="Chapman C."/>
            <person name="Bruce D."/>
            <person name="Karavis M."/>
            <person name="Krepps M."/>
            <person name="McGregor P.A."/>
            <person name="Hong C."/>
            <person name="Park K.H."/>
            <person name="Akmal A."/>
            <person name="Feldman A."/>
            <person name="Lin J.S."/>
            <person name="Chang W.E."/>
            <person name="Higgs B.W."/>
            <person name="Demirev P."/>
            <person name="Lindquist J."/>
            <person name="Liem A."/>
            <person name="Fochler E."/>
            <person name="Read T.D."/>
            <person name="Tapia R."/>
            <person name="Johnson S."/>
            <person name="Bishop-Lilly K.A."/>
            <person name="Detter C."/>
            <person name="Han C."/>
            <person name="Sozhamannan S."/>
            <person name="Rosenzweig C.N."/>
            <person name="Skowronski E.W."/>
        </authorList>
    </citation>
    <scope>NUCLEOTIDE SEQUENCE [LARGE SCALE GENOMIC DNA]</scope>
    <source>
        <strain evidence="4 5">GYP-17</strain>
    </source>
</reference>
<sequence length="125" mass="14095">MALSLLLVEDNARTRDHILEILEQTPYQVDVAVDGLDGLNQARRTCYDVVLIDHKMPLMDGLLLVKNLRDEEQYSETPILFMTTSEPEQIRDKAQRFGANHVLGKPLNAGELLGKLKQLSPRDVA</sequence>
<dbReference type="Gene3D" id="3.40.50.2300">
    <property type="match status" value="1"/>
</dbReference>
<name>A0A432WNM9_9GAMM</name>
<dbReference type="PROSITE" id="PS50110">
    <property type="entry name" value="RESPONSE_REGULATORY"/>
    <property type="match status" value="1"/>
</dbReference>
<dbReference type="SMART" id="SM00448">
    <property type="entry name" value="REC"/>
    <property type="match status" value="1"/>
</dbReference>
<feature type="domain" description="Response regulatory" evidence="3">
    <location>
        <begin position="4"/>
        <end position="120"/>
    </location>
</feature>
<dbReference type="AlphaFoldDB" id="A0A432WNM9"/>
<dbReference type="RefSeq" id="WP_126776479.1">
    <property type="nucleotide sequence ID" value="NZ_PIPM01000003.1"/>
</dbReference>
<dbReference type="OrthoDB" id="9800897at2"/>
<dbReference type="InterPro" id="IPR011006">
    <property type="entry name" value="CheY-like_superfamily"/>
</dbReference>
<dbReference type="EMBL" id="PIPM01000003">
    <property type="protein sequence ID" value="RUO35361.1"/>
    <property type="molecule type" value="Genomic_DNA"/>
</dbReference>
<dbReference type="SUPFAM" id="SSF52172">
    <property type="entry name" value="CheY-like"/>
    <property type="match status" value="1"/>
</dbReference>
<dbReference type="Pfam" id="PF00072">
    <property type="entry name" value="Response_reg"/>
    <property type="match status" value="1"/>
</dbReference>
<evidence type="ECO:0000256" key="1">
    <source>
        <dbReference type="ARBA" id="ARBA00022553"/>
    </source>
</evidence>
<feature type="modified residue" description="4-aspartylphosphate" evidence="2">
    <location>
        <position position="53"/>
    </location>
</feature>